<dbReference type="EMBL" id="JAOPKA010000004">
    <property type="protein sequence ID" value="MCU4741386.1"/>
    <property type="molecule type" value="Genomic_DNA"/>
</dbReference>
<feature type="compositionally biased region" description="Acidic residues" evidence="1">
    <location>
        <begin position="95"/>
        <end position="120"/>
    </location>
</feature>
<dbReference type="InterPro" id="IPR036388">
    <property type="entry name" value="WH-like_DNA-bd_sf"/>
</dbReference>
<evidence type="ECO:0000313" key="3">
    <source>
        <dbReference type="EMBL" id="MCU4741386.1"/>
    </source>
</evidence>
<evidence type="ECO:0000259" key="2">
    <source>
        <dbReference type="Pfam" id="PF03551"/>
    </source>
</evidence>
<dbReference type="AlphaFoldDB" id="A0AAP2YXK5"/>
<dbReference type="SUPFAM" id="SSF46785">
    <property type="entry name" value="Winged helix' DNA-binding domain"/>
    <property type="match status" value="1"/>
</dbReference>
<dbReference type="Pfam" id="PF03551">
    <property type="entry name" value="PadR"/>
    <property type="match status" value="1"/>
</dbReference>
<dbReference type="InterPro" id="IPR005149">
    <property type="entry name" value="Tscrpt_reg_PadR_N"/>
</dbReference>
<sequence>MTKWLQSGRRRDICVLLAADPELHGQQLKSRLESHYDDRIEPKAFYGTLSALVDTGFVEKRTEGIHDVYALTEAGERRVREHYAWMGECLKLEGEGEDEDESERGEESEGADESESATST</sequence>
<feature type="region of interest" description="Disordered" evidence="1">
    <location>
        <begin position="91"/>
        <end position="120"/>
    </location>
</feature>
<organism evidence="3 4">
    <name type="scientific">Natronoglomus mannanivorans</name>
    <dbReference type="NCBI Taxonomy" id="2979990"/>
    <lineage>
        <taxon>Archaea</taxon>
        <taxon>Methanobacteriati</taxon>
        <taxon>Methanobacteriota</taxon>
        <taxon>Stenosarchaea group</taxon>
        <taxon>Halobacteria</taxon>
        <taxon>Halobacteriales</taxon>
        <taxon>Natrialbaceae</taxon>
        <taxon>Natronoglomus</taxon>
    </lineage>
</organism>
<name>A0AAP2YXK5_9EURY</name>
<dbReference type="InterPro" id="IPR036390">
    <property type="entry name" value="WH_DNA-bd_sf"/>
</dbReference>
<dbReference type="Gene3D" id="1.10.10.10">
    <property type="entry name" value="Winged helix-like DNA-binding domain superfamily/Winged helix DNA-binding domain"/>
    <property type="match status" value="1"/>
</dbReference>
<protein>
    <submittedName>
        <fullName evidence="3">PadR family transcriptional regulator</fullName>
    </submittedName>
</protein>
<dbReference type="Proteomes" id="UP001321018">
    <property type="component" value="Unassembled WGS sequence"/>
</dbReference>
<reference evidence="3" key="1">
    <citation type="submission" date="2022-09" db="EMBL/GenBank/DDBJ databases">
        <title>Enrichment on poylsaccharides allowed isolation of novel metabolic and taxonomic groups of Haloarchaea.</title>
        <authorList>
            <person name="Sorokin D.Y."/>
            <person name="Elcheninov A.G."/>
            <person name="Khizhniak T.V."/>
            <person name="Kolganova T.V."/>
            <person name="Kublanov I.V."/>
        </authorList>
    </citation>
    <scope>NUCLEOTIDE SEQUENCE</scope>
    <source>
        <strain evidence="3">AArc-xg1-1</strain>
    </source>
</reference>
<accession>A0AAP2YXK5</accession>
<proteinExistence type="predicted"/>
<evidence type="ECO:0000256" key="1">
    <source>
        <dbReference type="SAM" id="MobiDB-lite"/>
    </source>
</evidence>
<feature type="domain" description="Transcription regulator PadR N-terminal" evidence="2">
    <location>
        <begin position="19"/>
        <end position="80"/>
    </location>
</feature>
<gene>
    <name evidence="3" type="ORF">OB960_08220</name>
</gene>
<comment type="caution">
    <text evidence="3">The sequence shown here is derived from an EMBL/GenBank/DDBJ whole genome shotgun (WGS) entry which is preliminary data.</text>
</comment>
<evidence type="ECO:0000313" key="4">
    <source>
        <dbReference type="Proteomes" id="UP001321018"/>
    </source>
</evidence>